<dbReference type="PANTHER" id="PTHR47027:SF26">
    <property type="entry name" value="REVERSE TRANSCRIPTASE DOMAIN-CONTAINING PROTEIN"/>
    <property type="match status" value="1"/>
</dbReference>
<keyword evidence="4" id="KW-1185">Reference proteome</keyword>
<dbReference type="PROSITE" id="PS00028">
    <property type="entry name" value="ZINC_FINGER_C2H2_1"/>
    <property type="match status" value="1"/>
</dbReference>
<evidence type="ECO:0000259" key="2">
    <source>
        <dbReference type="PROSITE" id="PS50157"/>
    </source>
</evidence>
<evidence type="ECO:0000313" key="4">
    <source>
        <dbReference type="Proteomes" id="UP001152320"/>
    </source>
</evidence>
<dbReference type="PROSITE" id="PS50157">
    <property type="entry name" value="ZINC_FINGER_C2H2_2"/>
    <property type="match status" value="1"/>
</dbReference>
<dbReference type="OrthoDB" id="6154480at2759"/>
<comment type="caution">
    <text evidence="3">The sequence shown here is derived from an EMBL/GenBank/DDBJ whole genome shotgun (WGS) entry which is preliminary data.</text>
</comment>
<name>A0A9Q0YT41_HOLLE</name>
<dbReference type="EMBL" id="JAIZAY010000017">
    <property type="protein sequence ID" value="KAJ8026232.1"/>
    <property type="molecule type" value="Genomic_DNA"/>
</dbReference>
<evidence type="ECO:0000313" key="3">
    <source>
        <dbReference type="EMBL" id="KAJ8026232.1"/>
    </source>
</evidence>
<feature type="domain" description="C2H2-type" evidence="2">
    <location>
        <begin position="215"/>
        <end position="237"/>
    </location>
</feature>
<dbReference type="GO" id="GO:0008270">
    <property type="term" value="F:zinc ion binding"/>
    <property type="evidence" value="ECO:0007669"/>
    <property type="project" value="UniProtKB-KW"/>
</dbReference>
<sequence length="263" mass="30198">MSTSASLDLEIESRIRKASFAFGKLRDRVWSQNIRLATKCKVYRAVVISTLLYGCKTWCPYQKHLHQLDQLQQHHLRSLMRITWQDRIANTEVLTRAGMPAVSTSVMSAQLRWAGHVVRMADGRLPKDLLYGQLSSGSRRRGGQKLCFKDCLHKSLKRAGIGSSSWEELAQDRTKWRAIIRKGAKVAEDSLWRRTEDNRRKRQNTGPAIAPPDVFICCICGRQCLSRIGLHSHRRTHFSYPCTGEGTIIILWDGLQREREIQQ</sequence>
<dbReference type="InterPro" id="IPR013087">
    <property type="entry name" value="Znf_C2H2_type"/>
</dbReference>
<accession>A0A9Q0YT41</accession>
<keyword evidence="1" id="KW-0479">Metal-binding</keyword>
<dbReference type="PANTHER" id="PTHR47027">
    <property type="entry name" value="REVERSE TRANSCRIPTASE DOMAIN-CONTAINING PROTEIN"/>
    <property type="match status" value="1"/>
</dbReference>
<proteinExistence type="predicted"/>
<reference evidence="3" key="1">
    <citation type="submission" date="2021-10" db="EMBL/GenBank/DDBJ databases">
        <title>Tropical sea cucumber genome reveals ecological adaptation and Cuvierian tubules defense mechanism.</title>
        <authorList>
            <person name="Chen T."/>
        </authorList>
    </citation>
    <scope>NUCLEOTIDE SEQUENCE</scope>
    <source>
        <strain evidence="3">Nanhai2018</strain>
        <tissue evidence="3">Muscle</tissue>
    </source>
</reference>
<evidence type="ECO:0000256" key="1">
    <source>
        <dbReference type="PROSITE-ProRule" id="PRU00042"/>
    </source>
</evidence>
<keyword evidence="1" id="KW-0863">Zinc-finger</keyword>
<protein>
    <recommendedName>
        <fullName evidence="2">C2H2-type domain-containing protein</fullName>
    </recommendedName>
</protein>
<dbReference type="AlphaFoldDB" id="A0A9Q0YT41"/>
<gene>
    <name evidence="3" type="ORF">HOLleu_34025</name>
</gene>
<dbReference type="Proteomes" id="UP001152320">
    <property type="component" value="Chromosome 17"/>
</dbReference>
<organism evidence="3 4">
    <name type="scientific">Holothuria leucospilota</name>
    <name type="common">Black long sea cucumber</name>
    <name type="synonym">Mertensiothuria leucospilota</name>
    <dbReference type="NCBI Taxonomy" id="206669"/>
    <lineage>
        <taxon>Eukaryota</taxon>
        <taxon>Metazoa</taxon>
        <taxon>Echinodermata</taxon>
        <taxon>Eleutherozoa</taxon>
        <taxon>Echinozoa</taxon>
        <taxon>Holothuroidea</taxon>
        <taxon>Aspidochirotacea</taxon>
        <taxon>Aspidochirotida</taxon>
        <taxon>Holothuriidae</taxon>
        <taxon>Holothuria</taxon>
    </lineage>
</organism>
<keyword evidence="1" id="KW-0862">Zinc</keyword>